<proteinExistence type="predicted"/>
<name>A0A7W2EKV2_9BURK</name>
<evidence type="ECO:0000259" key="1">
    <source>
        <dbReference type="Pfam" id="PF07589"/>
    </source>
</evidence>
<sequence>MAQDGAGFHQSASGADIGAGNYTNTGSIGTYTLDAYNGTLNLGQVGAGQALDVRYVLTSQSYWNDPDGCAYECGGVQATVSDPLGYSGAARITSAVPEPETYAMLLGGLGLLGWAARRKRA</sequence>
<dbReference type="EMBL" id="JACEZS010000020">
    <property type="protein sequence ID" value="MBA5607662.1"/>
    <property type="molecule type" value="Genomic_DNA"/>
</dbReference>
<feature type="domain" description="Ice-binding protein C-terminal" evidence="1">
    <location>
        <begin position="95"/>
        <end position="119"/>
    </location>
</feature>
<dbReference type="NCBIfam" id="NF038126">
    <property type="entry name" value="PEP_CTERM_FxDxF"/>
    <property type="match status" value="1"/>
</dbReference>
<organism evidence="2 3">
    <name type="scientific">Rugamonas fusca</name>
    <dbReference type="NCBI Taxonomy" id="2758568"/>
    <lineage>
        <taxon>Bacteria</taxon>
        <taxon>Pseudomonadati</taxon>
        <taxon>Pseudomonadota</taxon>
        <taxon>Betaproteobacteria</taxon>
        <taxon>Burkholderiales</taxon>
        <taxon>Oxalobacteraceae</taxon>
        <taxon>Telluria group</taxon>
        <taxon>Rugamonas</taxon>
    </lineage>
</organism>
<dbReference type="AlphaFoldDB" id="A0A7W2EKV2"/>
<protein>
    <submittedName>
        <fullName evidence="2">FxDxF family PEP-CTERM protein</fullName>
    </submittedName>
</protein>
<dbReference type="Proteomes" id="UP000566711">
    <property type="component" value="Unassembled WGS sequence"/>
</dbReference>
<dbReference type="InterPro" id="IPR013424">
    <property type="entry name" value="Ice-binding_C"/>
</dbReference>
<accession>A0A7W2EKV2</accession>
<evidence type="ECO:0000313" key="3">
    <source>
        <dbReference type="Proteomes" id="UP000566711"/>
    </source>
</evidence>
<gene>
    <name evidence="2" type="ORF">H3H36_20095</name>
</gene>
<comment type="caution">
    <text evidence="2">The sequence shown here is derived from an EMBL/GenBank/DDBJ whole genome shotgun (WGS) entry which is preliminary data.</text>
</comment>
<keyword evidence="3" id="KW-1185">Reference proteome</keyword>
<dbReference type="Pfam" id="PF07589">
    <property type="entry name" value="PEP-CTERM"/>
    <property type="match status" value="1"/>
</dbReference>
<reference evidence="2 3" key="1">
    <citation type="submission" date="2020-07" db="EMBL/GenBank/DDBJ databases">
        <title>Novel species isolated from subtropical streams in China.</title>
        <authorList>
            <person name="Lu H."/>
        </authorList>
    </citation>
    <scope>NUCLEOTIDE SEQUENCE [LARGE SCALE GENOMIC DNA]</scope>
    <source>
        <strain evidence="2 3">FT3S</strain>
    </source>
</reference>
<evidence type="ECO:0000313" key="2">
    <source>
        <dbReference type="EMBL" id="MBA5607662.1"/>
    </source>
</evidence>
<dbReference type="NCBIfam" id="TIGR02595">
    <property type="entry name" value="PEP_CTERM"/>
    <property type="match status" value="1"/>
</dbReference>